<keyword evidence="2" id="KW-1185">Reference proteome</keyword>
<sequence length="106" mass="11707">MEKASSRSLYRCNRRMIRGHWRPGLLNSAVKLELRLGGVDSEGTMKSGMRKEYFEKLGLRLRGCTDMGFERVDLLEVGSWVEGGRLGLLQGVGSGLSFSSIVGRVG</sequence>
<evidence type="ECO:0000313" key="1">
    <source>
        <dbReference type="EMBL" id="GFR24834.1"/>
    </source>
</evidence>
<gene>
    <name evidence="1" type="ORF">TNCT_630391</name>
</gene>
<proteinExistence type="predicted"/>
<protein>
    <submittedName>
        <fullName evidence="1">Uncharacterized protein</fullName>
    </submittedName>
</protein>
<dbReference type="Proteomes" id="UP000887116">
    <property type="component" value="Unassembled WGS sequence"/>
</dbReference>
<dbReference type="EMBL" id="BMAO01008561">
    <property type="protein sequence ID" value="GFR24834.1"/>
    <property type="molecule type" value="Genomic_DNA"/>
</dbReference>
<evidence type="ECO:0000313" key="2">
    <source>
        <dbReference type="Proteomes" id="UP000887116"/>
    </source>
</evidence>
<dbReference type="AlphaFoldDB" id="A0A8X6LYM4"/>
<name>A0A8X6LYM4_TRICU</name>
<organism evidence="1 2">
    <name type="scientific">Trichonephila clavata</name>
    <name type="common">Joro spider</name>
    <name type="synonym">Nephila clavata</name>
    <dbReference type="NCBI Taxonomy" id="2740835"/>
    <lineage>
        <taxon>Eukaryota</taxon>
        <taxon>Metazoa</taxon>
        <taxon>Ecdysozoa</taxon>
        <taxon>Arthropoda</taxon>
        <taxon>Chelicerata</taxon>
        <taxon>Arachnida</taxon>
        <taxon>Araneae</taxon>
        <taxon>Araneomorphae</taxon>
        <taxon>Entelegynae</taxon>
        <taxon>Araneoidea</taxon>
        <taxon>Nephilidae</taxon>
        <taxon>Trichonephila</taxon>
    </lineage>
</organism>
<accession>A0A8X6LYM4</accession>
<reference evidence="1" key="1">
    <citation type="submission" date="2020-07" db="EMBL/GenBank/DDBJ databases">
        <title>Multicomponent nature underlies the extraordinary mechanical properties of spider dragline silk.</title>
        <authorList>
            <person name="Kono N."/>
            <person name="Nakamura H."/>
            <person name="Mori M."/>
            <person name="Yoshida Y."/>
            <person name="Ohtoshi R."/>
            <person name="Malay A.D."/>
            <person name="Moran D.A.P."/>
            <person name="Tomita M."/>
            <person name="Numata K."/>
            <person name="Arakawa K."/>
        </authorList>
    </citation>
    <scope>NUCLEOTIDE SEQUENCE</scope>
</reference>
<comment type="caution">
    <text evidence="1">The sequence shown here is derived from an EMBL/GenBank/DDBJ whole genome shotgun (WGS) entry which is preliminary data.</text>
</comment>